<organism evidence="2 3">
    <name type="scientific">Prorocentrum cordatum</name>
    <dbReference type="NCBI Taxonomy" id="2364126"/>
    <lineage>
        <taxon>Eukaryota</taxon>
        <taxon>Sar</taxon>
        <taxon>Alveolata</taxon>
        <taxon>Dinophyceae</taxon>
        <taxon>Prorocentrales</taxon>
        <taxon>Prorocentraceae</taxon>
        <taxon>Prorocentrum</taxon>
    </lineage>
</organism>
<accession>A0ABN9RGZ4</accession>
<feature type="compositionally biased region" description="Basic residues" evidence="1">
    <location>
        <begin position="194"/>
        <end position="208"/>
    </location>
</feature>
<evidence type="ECO:0000313" key="3">
    <source>
        <dbReference type="Proteomes" id="UP001189429"/>
    </source>
</evidence>
<gene>
    <name evidence="2" type="ORF">PCOR1329_LOCUS19944</name>
</gene>
<reference evidence="2" key="1">
    <citation type="submission" date="2023-10" db="EMBL/GenBank/DDBJ databases">
        <authorList>
            <person name="Chen Y."/>
            <person name="Shah S."/>
            <person name="Dougan E. K."/>
            <person name="Thang M."/>
            <person name="Chan C."/>
        </authorList>
    </citation>
    <scope>NUCLEOTIDE SEQUENCE [LARGE SCALE GENOMIC DNA]</scope>
</reference>
<comment type="caution">
    <text evidence="2">The sequence shown here is derived from an EMBL/GenBank/DDBJ whole genome shotgun (WGS) entry which is preliminary data.</text>
</comment>
<evidence type="ECO:0000256" key="1">
    <source>
        <dbReference type="SAM" id="MobiDB-lite"/>
    </source>
</evidence>
<protein>
    <submittedName>
        <fullName evidence="2">Uncharacterized protein</fullName>
    </submittedName>
</protein>
<evidence type="ECO:0000313" key="2">
    <source>
        <dbReference type="EMBL" id="CAK0817302.1"/>
    </source>
</evidence>
<sequence>IPRSLLPVGHTPSRAQSRLPTKQGRATRRPRPRPQGGRASSARPRCHGCGQYLYPYPERRGLCGKRRRNAEAHWIRIKSSLLGPDVYPYPVRLRFLGKRAQESKTQWMWIQLLPATEPHAELRAARLARHARQDAGRRAPSRHAAHYKLTLGTRCAWCSEAGVSGQPGTKRGGGKAIIFKMPVEEEGEGEEDKRRRRRRRRRRDRSKRGAAASHLCSGMAPRCATHGERPAMHQTRKPRNSEPASATAKEGRQETLLTAGLPLLKRLTAFFCEGCPLTCALPSPYTTLCSTDLHEEAG</sequence>
<name>A0ABN9RGZ4_9DINO</name>
<dbReference type="Proteomes" id="UP001189429">
    <property type="component" value="Unassembled WGS sequence"/>
</dbReference>
<feature type="region of interest" description="Disordered" evidence="1">
    <location>
        <begin position="1"/>
        <end position="44"/>
    </location>
</feature>
<dbReference type="EMBL" id="CAUYUJ010006422">
    <property type="protein sequence ID" value="CAK0817302.1"/>
    <property type="molecule type" value="Genomic_DNA"/>
</dbReference>
<proteinExistence type="predicted"/>
<keyword evidence="3" id="KW-1185">Reference proteome</keyword>
<feature type="region of interest" description="Disordered" evidence="1">
    <location>
        <begin position="164"/>
        <end position="253"/>
    </location>
</feature>
<feature type="non-terminal residue" evidence="2">
    <location>
        <position position="1"/>
    </location>
</feature>